<comment type="catalytic activity">
    <reaction evidence="6">
        <text>Couples ATP hydrolysis with the unwinding of duplex DNA by translocating in the 3'-5' direction.</text>
        <dbReference type="EC" id="5.6.2.4"/>
    </reaction>
</comment>
<sequence length="1055" mass="123419">MKKIPYNKLLSLSMDCSIQELNSSKPISLMEAITKGAKDKESIEWATFEELLMLDWNILKMYFDITVIKNNLYHISFPLVYKIDNITELYSFLSEDEPEENDNGNNTVSIVKQYYGNYELISKQPFITFTELLEDIDEIDFYPFSILDPISIQSTYLDTAIELSEDESSFLEFTQKVVSNSLPVGLINVAFSGDIISHPNRYINRLRVIQEIYKDLYKIKLISKKIEAKANLDDSEYLRILNIYWKHNNFRKIRIYENIHEVKYTKKTVEVLQSQIIDDIVKQAERAYNEETYRDIFVTSPTGAGKSVMFQIPAIYLAEKYKAITIVISPLIGLMNDQVEGLESRNVQMSATINSSISPVEKIQISEKIKNGEVNILYISPETLLSRSDISILIGERPIGLFVIDEAHIVTTWGKAFRSDYWYLGNYLEKMRKDKRFPIATFTATAIYGGIEDMYSETRDSLGLNNPISYFGYLKRDNLQIRIKKQDNGSEKKYKEYLAEKKKIMLVRLEKFVGEDKKTLVYFPLIRFIHDFYDYCKLYGSPKLIDTMTKYYGSLNKEEKNSNYLSYKFGESKIMLATKAFGMGIDIPDIENVYHFAPTGNVCDYIQEIGRAARDLDFGYAYFDFLPKDFVHVQRLHGISTIRKNQLTQVIKKVLVLIDKQRGSNIRNILVSADEFRYIFQSSNQEEENIDHKVKTSLLIIEKDFNLKVRYSPLVARPRSVFAKEFFIINSEVWNAIPVKFKKYFNMLRSLQDDLSNRNIYTCDMKEMWLENFNNVSYPKFKRSFFNGNYEKNIPFSNQIMSVIKIELDIKSADESKFISEIQNWTQSIADWFSDFAMQKSYFSTTDLAKKIKMNYNYSTYASENLAEIILNSAHSYDRMMRRKNNFYNMFLKYDVDRKGKEYYFTSSGYASFMDWIVSETIKILKNKNTIKKNNQQYEVFTSKSFGADQEQAFIHLGLLEALGILVYQVHGGDNPEIYIRINSKAHLERIVENPDLYNNRILENVRNRHKVSVAMLNYIFKKEVDTDTFWELIEDYFLGTIPEEVINEANNKYI</sequence>
<feature type="domain" description="Helicase ATP-binding" evidence="8">
    <location>
        <begin position="287"/>
        <end position="464"/>
    </location>
</feature>
<evidence type="ECO:0000256" key="5">
    <source>
        <dbReference type="ARBA" id="ARBA00023235"/>
    </source>
</evidence>
<evidence type="ECO:0000259" key="9">
    <source>
        <dbReference type="PROSITE" id="PS51194"/>
    </source>
</evidence>
<gene>
    <name evidence="10" type="ORF">JOC58_004753</name>
</gene>
<dbReference type="SUPFAM" id="SSF52540">
    <property type="entry name" value="P-loop containing nucleoside triphosphate hydrolases"/>
    <property type="match status" value="1"/>
</dbReference>
<dbReference type="Proteomes" id="UP001185028">
    <property type="component" value="Unassembled WGS sequence"/>
</dbReference>
<keyword evidence="11" id="KW-1185">Reference proteome</keyword>
<evidence type="ECO:0000256" key="6">
    <source>
        <dbReference type="ARBA" id="ARBA00034617"/>
    </source>
</evidence>
<keyword evidence="4" id="KW-0238">DNA-binding</keyword>
<dbReference type="GO" id="GO:0003678">
    <property type="term" value="F:DNA helicase activity"/>
    <property type="evidence" value="ECO:0007669"/>
    <property type="project" value="UniProtKB-EC"/>
</dbReference>
<reference evidence="10 11" key="1">
    <citation type="submission" date="2023-07" db="EMBL/GenBank/DDBJ databases">
        <title>Genomic Encyclopedia of Type Strains, Phase IV (KMG-IV): sequencing the most valuable type-strain genomes for metagenomic binning, comparative biology and taxonomic classification.</title>
        <authorList>
            <person name="Goeker M."/>
        </authorList>
    </citation>
    <scope>NUCLEOTIDE SEQUENCE [LARGE SCALE GENOMIC DNA]</scope>
    <source>
        <strain evidence="10 11">DSM 22170</strain>
    </source>
</reference>
<keyword evidence="10" id="KW-0347">Helicase</keyword>
<dbReference type="RefSeq" id="WP_229686052.1">
    <property type="nucleotide sequence ID" value="NZ_BMMB01000026.1"/>
</dbReference>
<accession>A0ABU1J5L2</accession>
<evidence type="ECO:0000256" key="1">
    <source>
        <dbReference type="ARBA" id="ARBA00005446"/>
    </source>
</evidence>
<keyword evidence="5" id="KW-0413">Isomerase</keyword>
<dbReference type="EC" id="5.6.2.4" evidence="7"/>
<dbReference type="PANTHER" id="PTHR13710">
    <property type="entry name" value="DNA HELICASE RECQ FAMILY MEMBER"/>
    <property type="match status" value="1"/>
</dbReference>
<evidence type="ECO:0000256" key="7">
    <source>
        <dbReference type="ARBA" id="ARBA00034808"/>
    </source>
</evidence>
<dbReference type="InterPro" id="IPR014001">
    <property type="entry name" value="Helicase_ATP-bd"/>
</dbReference>
<dbReference type="PANTHER" id="PTHR13710:SF105">
    <property type="entry name" value="ATP-DEPENDENT DNA HELICASE Q1"/>
    <property type="match status" value="1"/>
</dbReference>
<dbReference type="InterPro" id="IPR027417">
    <property type="entry name" value="P-loop_NTPase"/>
</dbReference>
<protein>
    <recommendedName>
        <fullName evidence="7">DNA 3'-5' helicase</fullName>
        <ecNumber evidence="7">5.6.2.4</ecNumber>
    </recommendedName>
</protein>
<dbReference type="PROSITE" id="PS51192">
    <property type="entry name" value="HELICASE_ATP_BIND_1"/>
    <property type="match status" value="1"/>
</dbReference>
<dbReference type="EMBL" id="JAVDQH010000043">
    <property type="protein sequence ID" value="MDR6246793.1"/>
    <property type="molecule type" value="Genomic_DNA"/>
</dbReference>
<dbReference type="PROSITE" id="PS51194">
    <property type="entry name" value="HELICASE_CTER"/>
    <property type="match status" value="1"/>
</dbReference>
<comment type="caution">
    <text evidence="10">The sequence shown here is derived from an EMBL/GenBank/DDBJ whole genome shotgun (WGS) entry which is preliminary data.</text>
</comment>
<evidence type="ECO:0000256" key="3">
    <source>
        <dbReference type="ARBA" id="ARBA00022840"/>
    </source>
</evidence>
<evidence type="ECO:0000259" key="8">
    <source>
        <dbReference type="PROSITE" id="PS51192"/>
    </source>
</evidence>
<dbReference type="CDD" id="cd17920">
    <property type="entry name" value="DEXHc_RecQ"/>
    <property type="match status" value="1"/>
</dbReference>
<keyword evidence="2" id="KW-0547">Nucleotide-binding</keyword>
<evidence type="ECO:0000313" key="11">
    <source>
        <dbReference type="Proteomes" id="UP001185028"/>
    </source>
</evidence>
<dbReference type="SMART" id="SM00490">
    <property type="entry name" value="HELICc"/>
    <property type="match status" value="1"/>
</dbReference>
<dbReference type="InterPro" id="IPR011545">
    <property type="entry name" value="DEAD/DEAH_box_helicase_dom"/>
</dbReference>
<comment type="similarity">
    <text evidence="1">Belongs to the helicase family. RecQ subfamily.</text>
</comment>
<keyword evidence="10" id="KW-0378">Hydrolase</keyword>
<evidence type="ECO:0000313" key="10">
    <source>
        <dbReference type="EMBL" id="MDR6246793.1"/>
    </source>
</evidence>
<organism evidence="10 11">
    <name type="scientific">Paenibacillus hunanensis</name>
    <dbReference type="NCBI Taxonomy" id="539262"/>
    <lineage>
        <taxon>Bacteria</taxon>
        <taxon>Bacillati</taxon>
        <taxon>Bacillota</taxon>
        <taxon>Bacilli</taxon>
        <taxon>Bacillales</taxon>
        <taxon>Paenibacillaceae</taxon>
        <taxon>Paenibacillus</taxon>
    </lineage>
</organism>
<evidence type="ECO:0000256" key="2">
    <source>
        <dbReference type="ARBA" id="ARBA00022741"/>
    </source>
</evidence>
<keyword evidence="3" id="KW-0067">ATP-binding</keyword>
<dbReference type="GO" id="GO:0016787">
    <property type="term" value="F:hydrolase activity"/>
    <property type="evidence" value="ECO:0007669"/>
    <property type="project" value="UniProtKB-KW"/>
</dbReference>
<dbReference type="Gene3D" id="3.40.50.300">
    <property type="entry name" value="P-loop containing nucleotide triphosphate hydrolases"/>
    <property type="match status" value="2"/>
</dbReference>
<dbReference type="Pfam" id="PF00270">
    <property type="entry name" value="DEAD"/>
    <property type="match status" value="1"/>
</dbReference>
<proteinExistence type="inferred from homology"/>
<name>A0ABU1J5L2_9BACL</name>
<feature type="domain" description="Helicase C-terminal" evidence="9">
    <location>
        <begin position="505"/>
        <end position="658"/>
    </location>
</feature>
<evidence type="ECO:0000256" key="4">
    <source>
        <dbReference type="ARBA" id="ARBA00023125"/>
    </source>
</evidence>
<dbReference type="Pfam" id="PF00271">
    <property type="entry name" value="Helicase_C"/>
    <property type="match status" value="1"/>
</dbReference>
<dbReference type="SMART" id="SM00487">
    <property type="entry name" value="DEXDc"/>
    <property type="match status" value="1"/>
</dbReference>
<dbReference type="InterPro" id="IPR001650">
    <property type="entry name" value="Helicase_C-like"/>
</dbReference>